<dbReference type="AlphaFoldDB" id="A0A1T5FAK5"/>
<sequence>MQPSLRLNKWLVNCLNVLFAMVFALSVWQCRSKSTSPKAPMEEYKYSDNQIQNEKHLSVLNVPVEIPISEIENQINAKIKGLIYEDNSYEDEDNDNLKAKVWKISPIKVVAIDSSFLFEVPLKIWVSAGYKISPLGITMSGYKDTEFSIKIRLISKIGISSNWAIKSETYVDSYDWISDPNIKVAGINIPIKSMASRLLNKNFDKITEAIDEQVASNIELKKNAELAWNIARQPVLLSKEFDTWLAIVPTAVVMTPLLAKNNILRSVIGIKGYTQTITSAHKPAIPAVLKLPDLQIVSKVSEDFKVGLISVVSYAEAARLATAKFAGEKFSFLAGQYNVEVTSIDMYGQNEKLVIKAGLKGSINGDIYLKGVPSYDPITQQLSLKGLDYDLDTRNSIVKTAGWLLQGQFSRMMERKMVFPVGAQISDAKKTIQKALSNLKVTEGVILRGSLTDITPDKVYLTPEHLYSVVFANGNVNLKVNGLKGI</sequence>
<dbReference type="Pfam" id="PF14356">
    <property type="entry name" value="DUF4403"/>
    <property type="match status" value="1"/>
</dbReference>
<keyword evidence="1" id="KW-1133">Transmembrane helix</keyword>
<gene>
    <name evidence="2" type="ORF">SAMN05660293_02961</name>
</gene>
<proteinExistence type="predicted"/>
<keyword evidence="3" id="KW-1185">Reference proteome</keyword>
<keyword evidence="1" id="KW-0472">Membrane</keyword>
<evidence type="ECO:0008006" key="4">
    <source>
        <dbReference type="Google" id="ProtNLM"/>
    </source>
</evidence>
<dbReference type="InterPro" id="IPR025515">
    <property type="entry name" value="DUF4403"/>
</dbReference>
<feature type="transmembrane region" description="Helical" evidence="1">
    <location>
        <begin position="7"/>
        <end position="28"/>
    </location>
</feature>
<dbReference type="STRING" id="651661.SAMN05660293_02961"/>
<evidence type="ECO:0000313" key="2">
    <source>
        <dbReference type="EMBL" id="SKB93167.1"/>
    </source>
</evidence>
<reference evidence="3" key="1">
    <citation type="submission" date="2017-02" db="EMBL/GenBank/DDBJ databases">
        <authorList>
            <person name="Varghese N."/>
            <person name="Submissions S."/>
        </authorList>
    </citation>
    <scope>NUCLEOTIDE SEQUENCE [LARGE SCALE GENOMIC DNA]</scope>
    <source>
        <strain evidence="3">DSM 22270</strain>
    </source>
</reference>
<evidence type="ECO:0000313" key="3">
    <source>
        <dbReference type="Proteomes" id="UP000190897"/>
    </source>
</evidence>
<dbReference type="Proteomes" id="UP000190897">
    <property type="component" value="Unassembled WGS sequence"/>
</dbReference>
<protein>
    <recommendedName>
        <fullName evidence="4">DUF4403 family protein</fullName>
    </recommendedName>
</protein>
<name>A0A1T5FAK5_9BACT</name>
<accession>A0A1T5FAK5</accession>
<evidence type="ECO:0000256" key="1">
    <source>
        <dbReference type="SAM" id="Phobius"/>
    </source>
</evidence>
<organism evidence="2 3">
    <name type="scientific">Dyadobacter psychrophilus</name>
    <dbReference type="NCBI Taxonomy" id="651661"/>
    <lineage>
        <taxon>Bacteria</taxon>
        <taxon>Pseudomonadati</taxon>
        <taxon>Bacteroidota</taxon>
        <taxon>Cytophagia</taxon>
        <taxon>Cytophagales</taxon>
        <taxon>Spirosomataceae</taxon>
        <taxon>Dyadobacter</taxon>
    </lineage>
</organism>
<dbReference type="EMBL" id="FUZA01000003">
    <property type="protein sequence ID" value="SKB93167.1"/>
    <property type="molecule type" value="Genomic_DNA"/>
</dbReference>
<keyword evidence="1" id="KW-0812">Transmembrane</keyword>